<gene>
    <name evidence="2" type="ORF">DPMN_005995</name>
</gene>
<accession>A0A9D4MRL1</accession>
<feature type="compositionally biased region" description="Basic and acidic residues" evidence="1">
    <location>
        <begin position="79"/>
        <end position="89"/>
    </location>
</feature>
<evidence type="ECO:0000313" key="3">
    <source>
        <dbReference type="Proteomes" id="UP000828390"/>
    </source>
</evidence>
<dbReference type="Proteomes" id="UP000828390">
    <property type="component" value="Unassembled WGS sequence"/>
</dbReference>
<reference evidence="2" key="1">
    <citation type="journal article" date="2019" name="bioRxiv">
        <title>The Genome of the Zebra Mussel, Dreissena polymorpha: A Resource for Invasive Species Research.</title>
        <authorList>
            <person name="McCartney M.A."/>
            <person name="Auch B."/>
            <person name="Kono T."/>
            <person name="Mallez S."/>
            <person name="Zhang Y."/>
            <person name="Obille A."/>
            <person name="Becker A."/>
            <person name="Abrahante J.E."/>
            <person name="Garbe J."/>
            <person name="Badalamenti J.P."/>
            <person name="Herman A."/>
            <person name="Mangelson H."/>
            <person name="Liachko I."/>
            <person name="Sullivan S."/>
            <person name="Sone E.D."/>
            <person name="Koren S."/>
            <person name="Silverstein K.A.T."/>
            <person name="Beckman K.B."/>
            <person name="Gohl D.M."/>
        </authorList>
    </citation>
    <scope>NUCLEOTIDE SEQUENCE</scope>
    <source>
        <strain evidence="2">Duluth1</strain>
        <tissue evidence="2">Whole animal</tissue>
    </source>
</reference>
<feature type="compositionally biased region" description="Low complexity" evidence="1">
    <location>
        <begin position="93"/>
        <end position="104"/>
    </location>
</feature>
<name>A0A9D4MRL1_DREPO</name>
<proteinExistence type="predicted"/>
<reference evidence="2" key="2">
    <citation type="submission" date="2020-11" db="EMBL/GenBank/DDBJ databases">
        <authorList>
            <person name="McCartney M.A."/>
            <person name="Auch B."/>
            <person name="Kono T."/>
            <person name="Mallez S."/>
            <person name="Becker A."/>
            <person name="Gohl D.M."/>
            <person name="Silverstein K.A.T."/>
            <person name="Koren S."/>
            <person name="Bechman K.B."/>
            <person name="Herman A."/>
            <person name="Abrahante J.E."/>
            <person name="Garbe J."/>
        </authorList>
    </citation>
    <scope>NUCLEOTIDE SEQUENCE</scope>
    <source>
        <strain evidence="2">Duluth1</strain>
        <tissue evidence="2">Whole animal</tissue>
    </source>
</reference>
<evidence type="ECO:0000256" key="1">
    <source>
        <dbReference type="SAM" id="MobiDB-lite"/>
    </source>
</evidence>
<protein>
    <submittedName>
        <fullName evidence="2">Uncharacterized protein</fullName>
    </submittedName>
</protein>
<sequence>MYLKQKTGSPQVNQQYRKLRNQVKKEINQAHSSYLEYVLETQPADPDNPHISQNISRKKLFSTIKNAEQDTQGIAPLLENDKLNTDSKVKQTSSIASSSPSSPQ</sequence>
<dbReference type="AlphaFoldDB" id="A0A9D4MRL1"/>
<feature type="region of interest" description="Disordered" evidence="1">
    <location>
        <begin position="72"/>
        <end position="104"/>
    </location>
</feature>
<organism evidence="2 3">
    <name type="scientific">Dreissena polymorpha</name>
    <name type="common">Zebra mussel</name>
    <name type="synonym">Mytilus polymorpha</name>
    <dbReference type="NCBI Taxonomy" id="45954"/>
    <lineage>
        <taxon>Eukaryota</taxon>
        <taxon>Metazoa</taxon>
        <taxon>Spiralia</taxon>
        <taxon>Lophotrochozoa</taxon>
        <taxon>Mollusca</taxon>
        <taxon>Bivalvia</taxon>
        <taxon>Autobranchia</taxon>
        <taxon>Heteroconchia</taxon>
        <taxon>Euheterodonta</taxon>
        <taxon>Imparidentia</taxon>
        <taxon>Neoheterodontei</taxon>
        <taxon>Myida</taxon>
        <taxon>Dreissenoidea</taxon>
        <taxon>Dreissenidae</taxon>
        <taxon>Dreissena</taxon>
    </lineage>
</organism>
<dbReference type="EMBL" id="JAIWYP010000001">
    <property type="protein sequence ID" value="KAH3882065.1"/>
    <property type="molecule type" value="Genomic_DNA"/>
</dbReference>
<comment type="caution">
    <text evidence="2">The sequence shown here is derived from an EMBL/GenBank/DDBJ whole genome shotgun (WGS) entry which is preliminary data.</text>
</comment>
<keyword evidence="3" id="KW-1185">Reference proteome</keyword>
<evidence type="ECO:0000313" key="2">
    <source>
        <dbReference type="EMBL" id="KAH3882065.1"/>
    </source>
</evidence>